<accession>A0A0G2HJH2</accession>
<feature type="compositionally biased region" description="Basic and acidic residues" evidence="1">
    <location>
        <begin position="184"/>
        <end position="203"/>
    </location>
</feature>
<dbReference type="AlphaFoldDB" id="A0A0G2HJH2"/>
<evidence type="ECO:0000256" key="1">
    <source>
        <dbReference type="SAM" id="MobiDB-lite"/>
    </source>
</evidence>
<keyword evidence="3" id="KW-1185">Reference proteome</keyword>
<feature type="compositionally biased region" description="Polar residues" evidence="1">
    <location>
        <begin position="21"/>
        <end position="43"/>
    </location>
</feature>
<evidence type="ECO:0000313" key="3">
    <source>
        <dbReference type="Proteomes" id="UP000034680"/>
    </source>
</evidence>
<evidence type="ECO:0000313" key="2">
    <source>
        <dbReference type="EMBL" id="KKY35193.1"/>
    </source>
</evidence>
<feature type="compositionally biased region" description="Polar residues" evidence="1">
    <location>
        <begin position="71"/>
        <end position="101"/>
    </location>
</feature>
<organism evidence="2 3">
    <name type="scientific">Diaporthe ampelina</name>
    <dbReference type="NCBI Taxonomy" id="1214573"/>
    <lineage>
        <taxon>Eukaryota</taxon>
        <taxon>Fungi</taxon>
        <taxon>Dikarya</taxon>
        <taxon>Ascomycota</taxon>
        <taxon>Pezizomycotina</taxon>
        <taxon>Sordariomycetes</taxon>
        <taxon>Sordariomycetidae</taxon>
        <taxon>Diaporthales</taxon>
        <taxon>Diaporthaceae</taxon>
        <taxon>Diaporthe</taxon>
    </lineage>
</organism>
<feature type="compositionally biased region" description="Basic and acidic residues" evidence="1">
    <location>
        <begin position="1"/>
        <end position="11"/>
    </location>
</feature>
<name>A0A0G2HJH2_9PEZI</name>
<gene>
    <name evidence="2" type="ORF">UCDDA912_g04839</name>
</gene>
<reference evidence="2 3" key="1">
    <citation type="submission" date="2015-05" db="EMBL/GenBank/DDBJ databases">
        <title>Distinctive expansion of gene families associated with plant cell wall degradation and secondary metabolism in the genomes of grapevine trunk pathogens.</title>
        <authorList>
            <person name="Lawrence D.P."/>
            <person name="Travadon R."/>
            <person name="Rolshausen P.E."/>
            <person name="Baumgartner K."/>
        </authorList>
    </citation>
    <scope>NUCLEOTIDE SEQUENCE [LARGE SCALE GENOMIC DNA]</scope>
    <source>
        <strain evidence="2">DA912</strain>
    </source>
</reference>
<dbReference type="EMBL" id="LCUC01000170">
    <property type="protein sequence ID" value="KKY35193.1"/>
    <property type="molecule type" value="Genomic_DNA"/>
</dbReference>
<dbReference type="Proteomes" id="UP000034680">
    <property type="component" value="Unassembled WGS sequence"/>
</dbReference>
<protein>
    <submittedName>
        <fullName evidence="2">Uncharacterized protein</fullName>
    </submittedName>
</protein>
<dbReference type="OrthoDB" id="5243919at2759"/>
<reference evidence="2 3" key="2">
    <citation type="submission" date="2015-05" db="EMBL/GenBank/DDBJ databases">
        <authorList>
            <person name="Morales-Cruz A."/>
            <person name="Amrine K.C."/>
            <person name="Cantu D."/>
        </authorList>
    </citation>
    <scope>NUCLEOTIDE SEQUENCE [LARGE SCALE GENOMIC DNA]</scope>
    <source>
        <strain evidence="2">DA912</strain>
    </source>
</reference>
<sequence length="425" mass="46503">MASGEQEEKPQVDSIDGKGTLPQNSETPDEGTITQDQDVSQASDVPVVTEDGALNSPQIETGLGTVVDSAIHSTVGNSQTPTNTGQSSLGYPDDTSQSSPTVRRPSFNLAAELQGADLNSSDEDTQVEGDLQSTTPSAPNIGDSSEETSGAQKSDIAVAPQEPLGADPGQQAPSKDIGAAPKSNDARLGRTEKEFQEESRTRLAAEERVKTLEAKLAAQQQRHDDEVEAAERRFERAIARANQAREADKEKFDMKYDDNDKRIQGFQAEIQKHVENVARLTAELEACEKSAAGDDAREGASARNKKLETKREELWAAIQREVNPSAVPPPTPKGHPRPGSARFLLAESEYLLEKNSRLYDALRAAANYADGREDWPSDDDKQLFEAFRVTVGEVNDFLEENEDRAQDCLKEWRRDWGIAAKANRW</sequence>
<comment type="caution">
    <text evidence="2">The sequence shown here is derived from an EMBL/GenBank/DDBJ whole genome shotgun (WGS) entry which is preliminary data.</text>
</comment>
<feature type="region of interest" description="Disordered" evidence="1">
    <location>
        <begin position="1"/>
        <end position="203"/>
    </location>
</feature>
<proteinExistence type="predicted"/>